<evidence type="ECO:0000313" key="1">
    <source>
        <dbReference type="EMBL" id="KAK9921943.1"/>
    </source>
</evidence>
<evidence type="ECO:0000313" key="2">
    <source>
        <dbReference type="Proteomes" id="UP001457282"/>
    </source>
</evidence>
<protein>
    <submittedName>
        <fullName evidence="1">Uncharacterized protein</fullName>
    </submittedName>
</protein>
<dbReference type="AlphaFoldDB" id="A0AAW1WE58"/>
<dbReference type="Proteomes" id="UP001457282">
    <property type="component" value="Unassembled WGS sequence"/>
</dbReference>
<keyword evidence="2" id="KW-1185">Reference proteome</keyword>
<proteinExistence type="predicted"/>
<gene>
    <name evidence="1" type="ORF">M0R45_030435</name>
</gene>
<name>A0AAW1WE58_RUBAR</name>
<dbReference type="EMBL" id="JBEDUW010000006">
    <property type="protein sequence ID" value="KAK9921943.1"/>
    <property type="molecule type" value="Genomic_DNA"/>
</dbReference>
<accession>A0AAW1WE58</accession>
<reference evidence="1 2" key="1">
    <citation type="journal article" date="2023" name="G3 (Bethesda)">
        <title>A chromosome-length genome assembly and annotation of blackberry (Rubus argutus, cv. 'Hillquist').</title>
        <authorList>
            <person name="Bruna T."/>
            <person name="Aryal R."/>
            <person name="Dudchenko O."/>
            <person name="Sargent D.J."/>
            <person name="Mead D."/>
            <person name="Buti M."/>
            <person name="Cavallini A."/>
            <person name="Hytonen T."/>
            <person name="Andres J."/>
            <person name="Pham M."/>
            <person name="Weisz D."/>
            <person name="Mascagni F."/>
            <person name="Usai G."/>
            <person name="Natali L."/>
            <person name="Bassil N."/>
            <person name="Fernandez G.E."/>
            <person name="Lomsadze A."/>
            <person name="Armour M."/>
            <person name="Olukolu B."/>
            <person name="Poorten T."/>
            <person name="Britton C."/>
            <person name="Davik J."/>
            <person name="Ashrafi H."/>
            <person name="Aiden E.L."/>
            <person name="Borodovsky M."/>
            <person name="Worthington M."/>
        </authorList>
    </citation>
    <scope>NUCLEOTIDE SEQUENCE [LARGE SCALE GENOMIC DNA]</scope>
    <source>
        <strain evidence="1">PI 553951</strain>
    </source>
</reference>
<sequence length="77" mass="8647">MVWFRPNPEVFEFSEISSASVIESVGGAALVCWRRILPDIAFRAALECPKFGPCSGFVVKWPFKIGLGTLLRWVWSS</sequence>
<comment type="caution">
    <text evidence="1">The sequence shown here is derived from an EMBL/GenBank/DDBJ whole genome shotgun (WGS) entry which is preliminary data.</text>
</comment>
<organism evidence="1 2">
    <name type="scientific">Rubus argutus</name>
    <name type="common">Southern blackberry</name>
    <dbReference type="NCBI Taxonomy" id="59490"/>
    <lineage>
        <taxon>Eukaryota</taxon>
        <taxon>Viridiplantae</taxon>
        <taxon>Streptophyta</taxon>
        <taxon>Embryophyta</taxon>
        <taxon>Tracheophyta</taxon>
        <taxon>Spermatophyta</taxon>
        <taxon>Magnoliopsida</taxon>
        <taxon>eudicotyledons</taxon>
        <taxon>Gunneridae</taxon>
        <taxon>Pentapetalae</taxon>
        <taxon>rosids</taxon>
        <taxon>fabids</taxon>
        <taxon>Rosales</taxon>
        <taxon>Rosaceae</taxon>
        <taxon>Rosoideae</taxon>
        <taxon>Rosoideae incertae sedis</taxon>
        <taxon>Rubus</taxon>
    </lineage>
</organism>